<evidence type="ECO:0000313" key="3">
    <source>
        <dbReference type="Proteomes" id="UP001153069"/>
    </source>
</evidence>
<feature type="compositionally biased region" description="Basic residues" evidence="1">
    <location>
        <begin position="193"/>
        <end position="211"/>
    </location>
</feature>
<feature type="region of interest" description="Disordered" evidence="1">
    <location>
        <begin position="1"/>
        <end position="83"/>
    </location>
</feature>
<proteinExistence type="predicted"/>
<feature type="region of interest" description="Disordered" evidence="1">
    <location>
        <begin position="191"/>
        <end position="247"/>
    </location>
</feature>
<feature type="compositionally biased region" description="Polar residues" evidence="1">
    <location>
        <begin position="238"/>
        <end position="247"/>
    </location>
</feature>
<feature type="compositionally biased region" description="Polar residues" evidence="1">
    <location>
        <begin position="127"/>
        <end position="148"/>
    </location>
</feature>
<gene>
    <name evidence="2" type="ORF">SEMRO_2092_G314050.1</name>
</gene>
<feature type="region of interest" description="Disordered" evidence="1">
    <location>
        <begin position="127"/>
        <end position="168"/>
    </location>
</feature>
<evidence type="ECO:0000313" key="2">
    <source>
        <dbReference type="EMBL" id="CAB9527851.1"/>
    </source>
</evidence>
<feature type="compositionally biased region" description="Basic residues" evidence="1">
    <location>
        <begin position="1"/>
        <end position="11"/>
    </location>
</feature>
<dbReference type="AlphaFoldDB" id="A0A9N8EYE9"/>
<reference evidence="2" key="1">
    <citation type="submission" date="2020-06" db="EMBL/GenBank/DDBJ databases">
        <authorList>
            <consortium name="Plant Systems Biology data submission"/>
        </authorList>
    </citation>
    <scope>NUCLEOTIDE SEQUENCE</scope>
    <source>
        <strain evidence="2">D6</strain>
    </source>
</reference>
<accession>A0A9N8EYE9</accession>
<comment type="caution">
    <text evidence="2">The sequence shown here is derived from an EMBL/GenBank/DDBJ whole genome shotgun (WGS) entry which is preliminary data.</text>
</comment>
<organism evidence="2 3">
    <name type="scientific">Seminavis robusta</name>
    <dbReference type="NCBI Taxonomy" id="568900"/>
    <lineage>
        <taxon>Eukaryota</taxon>
        <taxon>Sar</taxon>
        <taxon>Stramenopiles</taxon>
        <taxon>Ochrophyta</taxon>
        <taxon>Bacillariophyta</taxon>
        <taxon>Bacillariophyceae</taxon>
        <taxon>Bacillariophycidae</taxon>
        <taxon>Naviculales</taxon>
        <taxon>Naviculaceae</taxon>
        <taxon>Seminavis</taxon>
    </lineage>
</organism>
<protein>
    <submittedName>
        <fullName evidence="2">Uncharacterized protein</fullName>
    </submittedName>
</protein>
<evidence type="ECO:0000256" key="1">
    <source>
        <dbReference type="SAM" id="MobiDB-lite"/>
    </source>
</evidence>
<name>A0A9N8EYE9_9STRA</name>
<keyword evidence="3" id="KW-1185">Reference proteome</keyword>
<dbReference type="EMBL" id="CAICTM010002090">
    <property type="protein sequence ID" value="CAB9527851.1"/>
    <property type="molecule type" value="Genomic_DNA"/>
</dbReference>
<dbReference type="Proteomes" id="UP001153069">
    <property type="component" value="Unassembled WGS sequence"/>
</dbReference>
<feature type="compositionally biased region" description="Basic and acidic residues" evidence="1">
    <location>
        <begin position="28"/>
        <end position="48"/>
    </location>
</feature>
<sequence length="247" mass="27759">MSLANNKKHSGQQRQPLAPAAAVGKPWKSKEDGSFAMEFRTDDRDRNKQKTANDFVDIPLNKKTTPRKQALQHPPTPGTTTTKSHFAGNQFFLLMDQDDKWLQQNNDRDERQDDTSIATLATNGTDSIDASAANNTPLRINGRSNESVPSLIRSKRTRRTKPPTKIDPIPLPLPPVLVMTVTTPVVWETTRCSGHKPRKNRSINQQHKQKRNQQQNKIVKAIDPMSNDDASWPPLESCNPTPTQQSK</sequence>
<feature type="compositionally biased region" description="Basic residues" evidence="1">
    <location>
        <begin position="153"/>
        <end position="162"/>
    </location>
</feature>